<feature type="transmembrane region" description="Helical" evidence="1">
    <location>
        <begin position="32"/>
        <end position="51"/>
    </location>
</feature>
<evidence type="ECO:0000313" key="2">
    <source>
        <dbReference type="EMBL" id="QDG52620.1"/>
    </source>
</evidence>
<accession>A0A4Y6PWL3</accession>
<dbReference type="AlphaFoldDB" id="A0A4Y6PWL3"/>
<accession>A0A5B8Y7C6</accession>
<protein>
    <submittedName>
        <fullName evidence="2">Uncharacterized protein</fullName>
    </submittedName>
</protein>
<evidence type="ECO:0000313" key="3">
    <source>
        <dbReference type="Proteomes" id="UP000315995"/>
    </source>
</evidence>
<gene>
    <name evidence="2" type="ORF">FIV42_18315</name>
</gene>
<name>A0A4Y6PWL3_PERCE</name>
<reference evidence="2 3" key="1">
    <citation type="submission" date="2019-06" db="EMBL/GenBank/DDBJ databases">
        <title>Persicimonas caeni gen. nov., sp. nov., a predatory bacterium isolated from solar saltern.</title>
        <authorList>
            <person name="Wang S."/>
        </authorList>
    </citation>
    <scope>NUCLEOTIDE SEQUENCE [LARGE SCALE GENOMIC DNA]</scope>
    <source>
        <strain evidence="2 3">YN101</strain>
    </source>
</reference>
<keyword evidence="1" id="KW-1133">Transmembrane helix</keyword>
<keyword evidence="3" id="KW-1185">Reference proteome</keyword>
<organism evidence="2 3">
    <name type="scientific">Persicimonas caeni</name>
    <dbReference type="NCBI Taxonomy" id="2292766"/>
    <lineage>
        <taxon>Bacteria</taxon>
        <taxon>Deltaproteobacteria</taxon>
        <taxon>Bradymonadales</taxon>
        <taxon>Bradymonadaceae</taxon>
        <taxon>Persicimonas</taxon>
    </lineage>
</organism>
<keyword evidence="1" id="KW-0812">Transmembrane</keyword>
<dbReference type="Proteomes" id="UP000315995">
    <property type="component" value="Chromosome"/>
</dbReference>
<keyword evidence="1" id="KW-0472">Membrane</keyword>
<proteinExistence type="predicted"/>
<dbReference type="EMBL" id="CP041186">
    <property type="protein sequence ID" value="QDG52620.1"/>
    <property type="molecule type" value="Genomic_DNA"/>
</dbReference>
<dbReference type="OrthoDB" id="10012369at2"/>
<feature type="transmembrane region" description="Helical" evidence="1">
    <location>
        <begin position="57"/>
        <end position="79"/>
    </location>
</feature>
<sequence>MTEVRIAYTTVLEEPRTGWLGEALRWMGKHPILAGLVGGLAAVLFAVARAFEGVRSAPFDALIISAIVVIVWMVLFYFLRGFFTRQALRTVEVRRDIEVTDEGFRWLQDDEELVKIEEPRFELFSTPVPDEKLDERKRDQPWPVWLVVSGRDGRFVLESKITAGEASEYPKVDDEVLEATDEALPTGLASSLLSCAGRVTD</sequence>
<dbReference type="RefSeq" id="WP_141199085.1">
    <property type="nucleotide sequence ID" value="NZ_CP041186.1"/>
</dbReference>
<evidence type="ECO:0000256" key="1">
    <source>
        <dbReference type="SAM" id="Phobius"/>
    </source>
</evidence>